<protein>
    <submittedName>
        <fullName evidence="1">Formate dehydrogenase subunit delta</fullName>
    </submittedName>
</protein>
<gene>
    <name evidence="1" type="ORF">H4O21_09530</name>
</gene>
<proteinExistence type="predicted"/>
<dbReference type="Proteomes" id="UP000565262">
    <property type="component" value="Unassembled WGS sequence"/>
</dbReference>
<sequence>MRTQREQLLVMLNQIIDNNSYDRSPEQTADATATHLQKFWARSMKQQIIAYMDEDGSELCETGRLAVQKLQSI</sequence>
<dbReference type="AlphaFoldDB" id="A0A839IQ69"/>
<dbReference type="Pfam" id="PF11390">
    <property type="entry name" value="FdsD"/>
    <property type="match status" value="1"/>
</dbReference>
<name>A0A839IQ69_9GAMM</name>
<accession>A0A839IQ69</accession>
<reference evidence="1 2" key="1">
    <citation type="submission" date="2020-08" db="EMBL/GenBank/DDBJ databases">
        <title>Oceanospirillum sp. nov. isolated from marine sediment.</title>
        <authorList>
            <person name="Ji X."/>
        </authorList>
    </citation>
    <scope>NUCLEOTIDE SEQUENCE [LARGE SCALE GENOMIC DNA]</scope>
    <source>
        <strain evidence="1 2">D5</strain>
    </source>
</reference>
<dbReference type="RefSeq" id="WP_182808624.1">
    <property type="nucleotide sequence ID" value="NZ_JACJFM010000009.1"/>
</dbReference>
<evidence type="ECO:0000313" key="1">
    <source>
        <dbReference type="EMBL" id="MBB1486850.1"/>
    </source>
</evidence>
<organism evidence="1 2">
    <name type="scientific">Oceanospirillum sediminis</name>
    <dbReference type="NCBI Taxonomy" id="2760088"/>
    <lineage>
        <taxon>Bacteria</taxon>
        <taxon>Pseudomonadati</taxon>
        <taxon>Pseudomonadota</taxon>
        <taxon>Gammaproteobacteria</taxon>
        <taxon>Oceanospirillales</taxon>
        <taxon>Oceanospirillaceae</taxon>
        <taxon>Oceanospirillum</taxon>
    </lineage>
</organism>
<dbReference type="EMBL" id="JACJFM010000009">
    <property type="protein sequence ID" value="MBB1486850.1"/>
    <property type="molecule type" value="Genomic_DNA"/>
</dbReference>
<keyword evidence="2" id="KW-1185">Reference proteome</keyword>
<dbReference type="InterPro" id="IPR021074">
    <property type="entry name" value="Formate_DH_dsu"/>
</dbReference>
<comment type="caution">
    <text evidence="1">The sequence shown here is derived from an EMBL/GenBank/DDBJ whole genome shotgun (WGS) entry which is preliminary data.</text>
</comment>
<evidence type="ECO:0000313" key="2">
    <source>
        <dbReference type="Proteomes" id="UP000565262"/>
    </source>
</evidence>